<gene>
    <name evidence="2" type="ORF">FCC1311_012012</name>
</gene>
<organism evidence="2 3">
    <name type="scientific">Hondaea fermentalgiana</name>
    <dbReference type="NCBI Taxonomy" id="2315210"/>
    <lineage>
        <taxon>Eukaryota</taxon>
        <taxon>Sar</taxon>
        <taxon>Stramenopiles</taxon>
        <taxon>Bigyra</taxon>
        <taxon>Labyrinthulomycetes</taxon>
        <taxon>Thraustochytrida</taxon>
        <taxon>Thraustochytriidae</taxon>
        <taxon>Hondaea</taxon>
    </lineage>
</organism>
<feature type="coiled-coil region" evidence="1">
    <location>
        <begin position="124"/>
        <end position="158"/>
    </location>
</feature>
<dbReference type="Proteomes" id="UP000241890">
    <property type="component" value="Unassembled WGS sequence"/>
</dbReference>
<keyword evidence="1" id="KW-0175">Coiled coil</keyword>
<evidence type="ECO:0000256" key="1">
    <source>
        <dbReference type="SAM" id="Coils"/>
    </source>
</evidence>
<protein>
    <submittedName>
        <fullName evidence="2">Uncharacterized protein</fullName>
    </submittedName>
</protein>
<evidence type="ECO:0000313" key="3">
    <source>
        <dbReference type="Proteomes" id="UP000241890"/>
    </source>
</evidence>
<accession>A0A2R5GBA5</accession>
<comment type="caution">
    <text evidence="2">The sequence shown here is derived from an EMBL/GenBank/DDBJ whole genome shotgun (WGS) entry which is preliminary data.</text>
</comment>
<dbReference type="InParanoid" id="A0A2R5GBA5"/>
<dbReference type="EMBL" id="BEYU01000009">
    <property type="protein sequence ID" value="GBG24984.1"/>
    <property type="molecule type" value="Genomic_DNA"/>
</dbReference>
<sequence>MAELREKCVMELGLNKALDQHWKDCDKLLRQVDAKDSIFELERIRKVLISRFESRNVDPMEARYPGKRTRRDKKLLKADIDKLIEPVKDFESFENLKRLYYGAAAMDMYQRHNLEMRKRAARKHREAYLIKERLRSEIRELEIKVDRARREKWCAEDLHLWEPHRLPNTERKDLALHGGPRSLDLFDERCEESSGMARLVHALQVSPVAYEIVSLGRTYSDAISKDF</sequence>
<name>A0A2R5GBA5_9STRA</name>
<evidence type="ECO:0000313" key="2">
    <source>
        <dbReference type="EMBL" id="GBG24984.1"/>
    </source>
</evidence>
<reference evidence="2 3" key="1">
    <citation type="submission" date="2017-12" db="EMBL/GenBank/DDBJ databases">
        <title>Sequencing, de novo assembly and annotation of complete genome of a new Thraustochytrid species, strain FCC1311.</title>
        <authorList>
            <person name="Sedici K."/>
            <person name="Godart F."/>
            <person name="Aiese Cigliano R."/>
            <person name="Sanseverino W."/>
            <person name="Barakat M."/>
            <person name="Ortet P."/>
            <person name="Marechal E."/>
            <person name="Cagnac O."/>
            <person name="Amato A."/>
        </authorList>
    </citation>
    <scope>NUCLEOTIDE SEQUENCE [LARGE SCALE GENOMIC DNA]</scope>
</reference>
<proteinExistence type="predicted"/>
<keyword evidence="3" id="KW-1185">Reference proteome</keyword>
<dbReference type="AlphaFoldDB" id="A0A2R5GBA5"/>